<dbReference type="SMART" id="SM00409">
    <property type="entry name" value="IG"/>
    <property type="match status" value="1"/>
</dbReference>
<dbReference type="RefSeq" id="XP_003245526.1">
    <property type="nucleotide sequence ID" value="XM_003245478.3"/>
</dbReference>
<evidence type="ECO:0000313" key="10">
    <source>
        <dbReference type="Proteomes" id="UP000007819"/>
    </source>
</evidence>
<evidence type="ECO:0000256" key="6">
    <source>
        <dbReference type="SAM" id="Phobius"/>
    </source>
</evidence>
<dbReference type="SMART" id="SM00082">
    <property type="entry name" value="LRRCT"/>
    <property type="match status" value="1"/>
</dbReference>
<dbReference type="OrthoDB" id="643377at2759"/>
<dbReference type="SMART" id="SM00408">
    <property type="entry name" value="IGc2"/>
    <property type="match status" value="1"/>
</dbReference>
<dbReference type="Proteomes" id="UP000007819">
    <property type="component" value="Chromosome A1"/>
</dbReference>
<dbReference type="GO" id="GO:0071944">
    <property type="term" value="C:cell periphery"/>
    <property type="evidence" value="ECO:0007669"/>
    <property type="project" value="UniProtKB-ARBA"/>
</dbReference>
<keyword evidence="6" id="KW-1133">Transmembrane helix</keyword>
<dbReference type="KEGG" id="api:100160315"/>
<dbReference type="EnsemblMetazoa" id="XM_003245478.4">
    <property type="protein sequence ID" value="XP_003245526.1"/>
    <property type="gene ID" value="LOC100160315"/>
</dbReference>
<protein>
    <recommendedName>
        <fullName evidence="8">Ig-like domain-containing protein</fullName>
    </recommendedName>
</protein>
<evidence type="ECO:0000256" key="7">
    <source>
        <dbReference type="SAM" id="SignalP"/>
    </source>
</evidence>
<dbReference type="InterPro" id="IPR032675">
    <property type="entry name" value="LRR_dom_sf"/>
</dbReference>
<evidence type="ECO:0000259" key="8">
    <source>
        <dbReference type="PROSITE" id="PS50835"/>
    </source>
</evidence>
<dbReference type="InterPro" id="IPR000483">
    <property type="entry name" value="Cys-rich_flank_reg_C"/>
</dbReference>
<evidence type="ECO:0000256" key="1">
    <source>
        <dbReference type="ARBA" id="ARBA00022614"/>
    </source>
</evidence>
<dbReference type="Pfam" id="PF13855">
    <property type="entry name" value="LRR_8"/>
    <property type="match status" value="2"/>
</dbReference>
<sequence length="748" mass="80615">MWRFSGGRSARFLAAAALLALVVPSAVRSFEGCPAVCSCKWKGGRRTVECADRALITVPTGVDADTQVLDLSGNNLQILPNETFYKAGLANLQKAYLRNCRIGQIDESAFRGLTNLIELDLSNNMLTSVPSYVFRDVPYLRDLSVAGNPIQKIEAHAFSGCPSVVKVDASNCGLQSVAGLAFSGVVRLETLRINGNRLTELSATVLESLNKLRSIELHDNPWVCDCHLRPMKLWLAGNNVPYSQPALCSGGPDRLSGKPLTELDVEDFDCRPDVRAESRYVEVTEGHNVTVRCRVEPGSMAHIAWYLNGRRLQGAGTPAVGYPGAASANPRMFVVDGVDEEDGGRRSEMTLTDVRREDAGQYSCLAENRAGNSEANFTVYVTDRPSVIMSTFGSAHVNGVAAAMAALIVFILVLIALTVMRIRRSGYPADTKPTEVAGNRSGGVSGKPGTGSMAMHGGGATLGRGGGGYGNGGMLTGGGKTNPALDISSVIERNYDPDLEPGLGSVCTPTGSYHVSGLDLIHDHDASRLEMCDSPMSSTAKPPPSYYSGGRTASSGGNVRPYDDRTPIIGTGSAGDAYSVGTGSDEVFSYNSQQQLHYGGGHYGHQQQQAVGGGSVNSDYPADYGLPIIPTGHHLNQSSTNVSQYGHHPQQHPQQQHHQQQQPSQQHHQQQQPSQHHQFYNNHLQHQQQQQQQQQHQPEYVQQQQDASQQPSVKTLRVWQRGVPVLPTTPSLQRFANRTSPTTPGTDV</sequence>
<organism evidence="9 10">
    <name type="scientific">Acyrthosiphon pisum</name>
    <name type="common">Pea aphid</name>
    <dbReference type="NCBI Taxonomy" id="7029"/>
    <lineage>
        <taxon>Eukaryota</taxon>
        <taxon>Metazoa</taxon>
        <taxon>Ecdysozoa</taxon>
        <taxon>Arthropoda</taxon>
        <taxon>Hexapoda</taxon>
        <taxon>Insecta</taxon>
        <taxon>Pterygota</taxon>
        <taxon>Neoptera</taxon>
        <taxon>Paraneoptera</taxon>
        <taxon>Hemiptera</taxon>
        <taxon>Sternorrhyncha</taxon>
        <taxon>Aphidomorpha</taxon>
        <taxon>Aphidoidea</taxon>
        <taxon>Aphididae</taxon>
        <taxon>Macrosiphini</taxon>
        <taxon>Acyrthosiphon</taxon>
    </lineage>
</organism>
<dbReference type="Gene3D" id="2.60.40.10">
    <property type="entry name" value="Immunoglobulins"/>
    <property type="match status" value="1"/>
</dbReference>
<dbReference type="SUPFAM" id="SSF48726">
    <property type="entry name" value="Immunoglobulin"/>
    <property type="match status" value="1"/>
</dbReference>
<keyword evidence="2 7" id="KW-0732">Signal</keyword>
<name>A0A8R1W638_ACYPI</name>
<feature type="compositionally biased region" description="Low complexity" evidence="5">
    <location>
        <begin position="647"/>
        <end position="710"/>
    </location>
</feature>
<dbReference type="Pfam" id="PF13927">
    <property type="entry name" value="Ig_3"/>
    <property type="match status" value="1"/>
</dbReference>
<feature type="signal peptide" evidence="7">
    <location>
        <begin position="1"/>
        <end position="29"/>
    </location>
</feature>
<feature type="compositionally biased region" description="Polar residues" evidence="5">
    <location>
        <begin position="728"/>
        <end position="748"/>
    </location>
</feature>
<feature type="region of interest" description="Disordered" evidence="5">
    <location>
        <begin position="533"/>
        <end position="563"/>
    </location>
</feature>
<keyword evidence="10" id="KW-1185">Reference proteome</keyword>
<keyword evidence="4" id="KW-1015">Disulfide bond</keyword>
<keyword evidence="6" id="KW-0812">Transmembrane</keyword>
<dbReference type="InterPro" id="IPR003599">
    <property type="entry name" value="Ig_sub"/>
</dbReference>
<feature type="transmembrane region" description="Helical" evidence="6">
    <location>
        <begin position="399"/>
        <end position="419"/>
    </location>
</feature>
<evidence type="ECO:0000313" key="9">
    <source>
        <dbReference type="EnsemblMetazoa" id="XP_003245526.1"/>
    </source>
</evidence>
<feature type="region of interest" description="Disordered" evidence="5">
    <location>
        <begin position="598"/>
        <end position="748"/>
    </location>
</feature>
<dbReference type="FunFam" id="3.80.10.10:FF:000082">
    <property type="entry name" value="Leucine-rich repeat-containing 24"/>
    <property type="match status" value="1"/>
</dbReference>
<dbReference type="InterPro" id="IPR003591">
    <property type="entry name" value="Leu-rich_rpt_typical-subtyp"/>
</dbReference>
<feature type="compositionally biased region" description="Polar residues" evidence="5">
    <location>
        <begin position="634"/>
        <end position="644"/>
    </location>
</feature>
<keyword evidence="6" id="KW-0472">Membrane</keyword>
<feature type="chain" id="PRO_5035746300" description="Ig-like domain-containing protein" evidence="7">
    <location>
        <begin position="30"/>
        <end position="748"/>
    </location>
</feature>
<dbReference type="InterPro" id="IPR036179">
    <property type="entry name" value="Ig-like_dom_sf"/>
</dbReference>
<dbReference type="InterPro" id="IPR001611">
    <property type="entry name" value="Leu-rich_rpt"/>
</dbReference>
<dbReference type="SUPFAM" id="SSF52058">
    <property type="entry name" value="L domain-like"/>
    <property type="match status" value="1"/>
</dbReference>
<proteinExistence type="predicted"/>
<reference evidence="9" key="2">
    <citation type="submission" date="2022-06" db="UniProtKB">
        <authorList>
            <consortium name="EnsemblMetazoa"/>
        </authorList>
    </citation>
    <scope>IDENTIFICATION</scope>
</reference>
<evidence type="ECO:0000256" key="2">
    <source>
        <dbReference type="ARBA" id="ARBA00022729"/>
    </source>
</evidence>
<dbReference type="PROSITE" id="PS50835">
    <property type="entry name" value="IG_LIKE"/>
    <property type="match status" value="1"/>
</dbReference>
<dbReference type="PANTHER" id="PTHR24366:SF136">
    <property type="entry name" value="KEKKON 1, ISOFORM B"/>
    <property type="match status" value="1"/>
</dbReference>
<dbReference type="PROSITE" id="PS51450">
    <property type="entry name" value="LRR"/>
    <property type="match status" value="1"/>
</dbReference>
<dbReference type="InterPro" id="IPR003598">
    <property type="entry name" value="Ig_sub2"/>
</dbReference>
<dbReference type="InterPro" id="IPR007110">
    <property type="entry name" value="Ig-like_dom"/>
</dbReference>
<evidence type="ECO:0000256" key="3">
    <source>
        <dbReference type="ARBA" id="ARBA00022737"/>
    </source>
</evidence>
<keyword evidence="1" id="KW-0433">Leucine-rich repeat</keyword>
<reference evidence="10" key="1">
    <citation type="submission" date="2010-06" db="EMBL/GenBank/DDBJ databases">
        <authorList>
            <person name="Jiang H."/>
            <person name="Abraham K."/>
            <person name="Ali S."/>
            <person name="Alsbrooks S.L."/>
            <person name="Anim B.N."/>
            <person name="Anosike U.S."/>
            <person name="Attaway T."/>
            <person name="Bandaranaike D.P."/>
            <person name="Battles P.K."/>
            <person name="Bell S.N."/>
            <person name="Bell A.V."/>
            <person name="Beltran B."/>
            <person name="Bickham C."/>
            <person name="Bustamante Y."/>
            <person name="Caleb T."/>
            <person name="Canada A."/>
            <person name="Cardenas V."/>
            <person name="Carter K."/>
            <person name="Chacko J."/>
            <person name="Chandrabose M.N."/>
            <person name="Chavez D."/>
            <person name="Chavez A."/>
            <person name="Chen L."/>
            <person name="Chu H.-S."/>
            <person name="Claassen K.J."/>
            <person name="Cockrell R."/>
            <person name="Collins M."/>
            <person name="Cooper J.A."/>
            <person name="Cree A."/>
            <person name="Curry S.M."/>
            <person name="Da Y."/>
            <person name="Dao M.D."/>
            <person name="Das B."/>
            <person name="Davila M.-L."/>
            <person name="Davy-Carroll L."/>
            <person name="Denson S."/>
            <person name="Dinh H."/>
            <person name="Ebong V.E."/>
            <person name="Edwards J.R."/>
            <person name="Egan A."/>
            <person name="El-Daye J."/>
            <person name="Escobedo L."/>
            <person name="Fernandez S."/>
            <person name="Fernando P.R."/>
            <person name="Flagg N."/>
            <person name="Forbes L.D."/>
            <person name="Fowler R.G."/>
            <person name="Fu Q."/>
            <person name="Gabisi R.A."/>
            <person name="Ganer J."/>
            <person name="Garbino Pronczuk A."/>
            <person name="Garcia R.M."/>
            <person name="Garner T."/>
            <person name="Garrett T.E."/>
            <person name="Gonzalez D.A."/>
            <person name="Hamid H."/>
            <person name="Hawkins E.S."/>
            <person name="Hirani K."/>
            <person name="Hogues M.E."/>
            <person name="Hollins B."/>
            <person name="Hsiao C.-H."/>
            <person name="Jabil R."/>
            <person name="James M.L."/>
            <person name="Jhangiani S.N."/>
            <person name="Johnson B."/>
            <person name="Johnson Q."/>
            <person name="Joshi V."/>
            <person name="Kalu J.B."/>
            <person name="Kam C."/>
            <person name="Kashfia A."/>
            <person name="Keebler J."/>
            <person name="Kisamo H."/>
            <person name="Kovar C.L."/>
            <person name="Lago L.A."/>
            <person name="Lai C.-Y."/>
            <person name="Laidlaw J."/>
            <person name="Lara F."/>
            <person name="Le T.-K."/>
            <person name="Lee S.L."/>
            <person name="Legall F.H."/>
            <person name="Lemon S.J."/>
            <person name="Lewis L.R."/>
            <person name="Li B."/>
            <person name="Liu Y."/>
            <person name="Liu Y.-S."/>
            <person name="Lopez J."/>
            <person name="Lozado R.J."/>
            <person name="Lu J."/>
            <person name="Madu R.C."/>
            <person name="Maheshwari M."/>
            <person name="Maheshwari R."/>
            <person name="Malloy K."/>
            <person name="Martinez E."/>
            <person name="Mathew T."/>
            <person name="Mercado I.C."/>
            <person name="Mercado C."/>
            <person name="Meyer B."/>
            <person name="Montgomery K."/>
            <person name="Morgan M.B."/>
            <person name="Munidasa M."/>
            <person name="Nazareth L.V."/>
            <person name="Nelson J."/>
            <person name="Ng B.M."/>
            <person name="Nguyen N.B."/>
            <person name="Nguyen P.Q."/>
            <person name="Nguyen T."/>
            <person name="Obregon M."/>
            <person name="Okwuonu G.O."/>
            <person name="Onwere C.G."/>
            <person name="Orozco G."/>
            <person name="Parra A."/>
            <person name="Patel S."/>
            <person name="Patil S."/>
            <person name="Perez A."/>
            <person name="Perez Y."/>
            <person name="Pham C."/>
            <person name="Primus E.L."/>
            <person name="Pu L.-L."/>
            <person name="Puazo M."/>
            <person name="Qin X."/>
            <person name="Quiroz J.B."/>
            <person name="Reese J."/>
            <person name="Richards S."/>
            <person name="Rives C.M."/>
            <person name="Robberts R."/>
            <person name="Ruiz S.J."/>
            <person name="Ruiz M.J."/>
            <person name="Santibanez J."/>
            <person name="Schneider B.W."/>
            <person name="Sisson I."/>
            <person name="Smith M."/>
            <person name="Sodergren E."/>
            <person name="Song X.-Z."/>
            <person name="Song B.B."/>
            <person name="Summersgill H."/>
            <person name="Thelus R."/>
            <person name="Thornton R.D."/>
            <person name="Trejos Z.Y."/>
            <person name="Usmani K."/>
            <person name="Vattathil S."/>
            <person name="Villasana D."/>
            <person name="Walker D.L."/>
            <person name="Wang S."/>
            <person name="Wang K."/>
            <person name="White C.S."/>
            <person name="Williams A.C."/>
            <person name="Williamson J."/>
            <person name="Wilson K."/>
            <person name="Woghiren I.O."/>
            <person name="Woodworth J.R."/>
            <person name="Worley K.C."/>
            <person name="Wright R.A."/>
            <person name="Wu W."/>
            <person name="Young L."/>
            <person name="Zhang L."/>
            <person name="Zhang J."/>
            <person name="Zhu Y."/>
            <person name="Muzny D.M."/>
            <person name="Weinstock G."/>
            <person name="Gibbs R.A."/>
        </authorList>
    </citation>
    <scope>NUCLEOTIDE SEQUENCE [LARGE SCALE GENOMIC DNA]</scope>
    <source>
        <strain evidence="10">LSR1</strain>
    </source>
</reference>
<evidence type="ECO:0000256" key="4">
    <source>
        <dbReference type="ARBA" id="ARBA00023157"/>
    </source>
</evidence>
<dbReference type="GeneID" id="100160315"/>
<accession>A0A8R1W638</accession>
<dbReference type="InterPro" id="IPR013783">
    <property type="entry name" value="Ig-like_fold"/>
</dbReference>
<dbReference type="SMART" id="SM00369">
    <property type="entry name" value="LRR_TYP"/>
    <property type="match status" value="5"/>
</dbReference>
<dbReference type="PANTHER" id="PTHR24366">
    <property type="entry name" value="IG(IMMUNOGLOBULIN) AND LRR(LEUCINE RICH REPEAT) DOMAINS"/>
    <property type="match status" value="1"/>
</dbReference>
<dbReference type="Gene3D" id="3.80.10.10">
    <property type="entry name" value="Ribonuclease Inhibitor"/>
    <property type="match status" value="2"/>
</dbReference>
<feature type="domain" description="Ig-like" evidence="8">
    <location>
        <begin position="272"/>
        <end position="382"/>
    </location>
</feature>
<evidence type="ECO:0000256" key="5">
    <source>
        <dbReference type="SAM" id="MobiDB-lite"/>
    </source>
</evidence>
<keyword evidence="3" id="KW-0677">Repeat</keyword>
<dbReference type="AlphaFoldDB" id="A0A8R1W638"/>